<reference evidence="5" key="1">
    <citation type="journal article" date="2019" name="Int. J. Syst. Evol. Microbiol.">
        <title>The Global Catalogue of Microorganisms (GCM) 10K type strain sequencing project: providing services to taxonomists for standard genome sequencing and annotation.</title>
        <authorList>
            <consortium name="The Broad Institute Genomics Platform"/>
            <consortium name="The Broad Institute Genome Sequencing Center for Infectious Disease"/>
            <person name="Wu L."/>
            <person name="Ma J."/>
        </authorList>
    </citation>
    <scope>NUCLEOTIDE SEQUENCE [LARGE SCALE GENOMIC DNA]</scope>
    <source>
        <strain evidence="5">CCUG 55995</strain>
    </source>
</reference>
<name>A0ABV9I8T9_9DEIO</name>
<feature type="domain" description="N-acetyltransferase" evidence="3">
    <location>
        <begin position="6"/>
        <end position="172"/>
    </location>
</feature>
<dbReference type="InterPro" id="IPR016181">
    <property type="entry name" value="Acyl_CoA_acyltransferase"/>
</dbReference>
<gene>
    <name evidence="4" type="ORF">ACFO0D_10290</name>
</gene>
<dbReference type="InterPro" id="IPR050832">
    <property type="entry name" value="Bact_Acetyltransf"/>
</dbReference>
<protein>
    <submittedName>
        <fullName evidence="4">GNAT family N-acetyltransferase</fullName>
        <ecNumber evidence="4">2.3.-.-</ecNumber>
    </submittedName>
</protein>
<keyword evidence="2 4" id="KW-0012">Acyltransferase</keyword>
<keyword evidence="5" id="KW-1185">Reference proteome</keyword>
<dbReference type="Pfam" id="PF00583">
    <property type="entry name" value="Acetyltransf_1"/>
    <property type="match status" value="1"/>
</dbReference>
<comment type="caution">
    <text evidence="4">The sequence shown here is derived from an EMBL/GenBank/DDBJ whole genome shotgun (WGS) entry which is preliminary data.</text>
</comment>
<dbReference type="SUPFAM" id="SSF55729">
    <property type="entry name" value="Acyl-CoA N-acyltransferases (Nat)"/>
    <property type="match status" value="1"/>
</dbReference>
<evidence type="ECO:0000259" key="3">
    <source>
        <dbReference type="PROSITE" id="PS51186"/>
    </source>
</evidence>
<dbReference type="PROSITE" id="PS51186">
    <property type="entry name" value="GNAT"/>
    <property type="match status" value="1"/>
</dbReference>
<sequence length="174" mass="19005">MAEGGIQLRVLNPDDAAAYREVRLSTLQSDPNAYITTAEEFAARPRASVAERLGPSETVVTLGGFVAGELVGILTLVRLERPGLDHRAEVMGVGVLPRARGQGCGDILMRGALAQARTWSGVSSLHLAVMETQHAARRLYERHGFAVWGTQPDAVRRDGQVLSEHWLWRPLDQT</sequence>
<dbReference type="RefSeq" id="WP_380061737.1">
    <property type="nucleotide sequence ID" value="NZ_JBHSEI010000007.1"/>
</dbReference>
<keyword evidence="1 4" id="KW-0808">Transferase</keyword>
<dbReference type="InterPro" id="IPR000182">
    <property type="entry name" value="GNAT_dom"/>
</dbReference>
<dbReference type="PANTHER" id="PTHR43877">
    <property type="entry name" value="AMINOALKYLPHOSPHONATE N-ACETYLTRANSFERASE-RELATED-RELATED"/>
    <property type="match status" value="1"/>
</dbReference>
<dbReference type="EC" id="2.3.-.-" evidence="4"/>
<proteinExistence type="predicted"/>
<dbReference type="GO" id="GO:0016746">
    <property type="term" value="F:acyltransferase activity"/>
    <property type="evidence" value="ECO:0007669"/>
    <property type="project" value="UniProtKB-KW"/>
</dbReference>
<accession>A0ABV9I8T9</accession>
<evidence type="ECO:0000313" key="5">
    <source>
        <dbReference type="Proteomes" id="UP001595952"/>
    </source>
</evidence>
<dbReference type="EMBL" id="JBHSEI010000007">
    <property type="protein sequence ID" value="MFC4638729.1"/>
    <property type="molecule type" value="Genomic_DNA"/>
</dbReference>
<dbReference type="Proteomes" id="UP001595952">
    <property type="component" value="Unassembled WGS sequence"/>
</dbReference>
<evidence type="ECO:0000256" key="1">
    <source>
        <dbReference type="ARBA" id="ARBA00022679"/>
    </source>
</evidence>
<dbReference type="Gene3D" id="3.40.630.30">
    <property type="match status" value="1"/>
</dbReference>
<dbReference type="CDD" id="cd04301">
    <property type="entry name" value="NAT_SF"/>
    <property type="match status" value="1"/>
</dbReference>
<organism evidence="4 5">
    <name type="scientific">Deinococcus hohokamensis</name>
    <dbReference type="NCBI Taxonomy" id="309883"/>
    <lineage>
        <taxon>Bacteria</taxon>
        <taxon>Thermotogati</taxon>
        <taxon>Deinococcota</taxon>
        <taxon>Deinococci</taxon>
        <taxon>Deinococcales</taxon>
        <taxon>Deinococcaceae</taxon>
        <taxon>Deinococcus</taxon>
    </lineage>
</organism>
<evidence type="ECO:0000313" key="4">
    <source>
        <dbReference type="EMBL" id="MFC4638729.1"/>
    </source>
</evidence>
<evidence type="ECO:0000256" key="2">
    <source>
        <dbReference type="ARBA" id="ARBA00023315"/>
    </source>
</evidence>